<dbReference type="AlphaFoldDB" id="A0A8J3YW77"/>
<keyword evidence="4" id="KW-1185">Reference proteome</keyword>
<dbReference type="EMBL" id="BOPF01000055">
    <property type="protein sequence ID" value="GIJ51812.1"/>
    <property type="molecule type" value="Genomic_DNA"/>
</dbReference>
<accession>A0A8J3YW77</accession>
<evidence type="ECO:0000256" key="1">
    <source>
        <dbReference type="SAM" id="MobiDB-lite"/>
    </source>
</evidence>
<protein>
    <submittedName>
        <fullName evidence="3">Uncharacterized protein</fullName>
    </submittedName>
</protein>
<keyword evidence="2" id="KW-0812">Transmembrane</keyword>
<feature type="transmembrane region" description="Helical" evidence="2">
    <location>
        <begin position="43"/>
        <end position="65"/>
    </location>
</feature>
<organism evidence="3 4">
    <name type="scientific">Virgisporangium aliadipatigenens</name>
    <dbReference type="NCBI Taxonomy" id="741659"/>
    <lineage>
        <taxon>Bacteria</taxon>
        <taxon>Bacillati</taxon>
        <taxon>Actinomycetota</taxon>
        <taxon>Actinomycetes</taxon>
        <taxon>Micromonosporales</taxon>
        <taxon>Micromonosporaceae</taxon>
        <taxon>Virgisporangium</taxon>
    </lineage>
</organism>
<name>A0A8J3YW77_9ACTN</name>
<gene>
    <name evidence="3" type="ORF">Val02_86980</name>
</gene>
<keyword evidence="2" id="KW-0472">Membrane</keyword>
<evidence type="ECO:0000256" key="2">
    <source>
        <dbReference type="SAM" id="Phobius"/>
    </source>
</evidence>
<dbReference type="RefSeq" id="WP_203905207.1">
    <property type="nucleotide sequence ID" value="NZ_BOPF01000055.1"/>
</dbReference>
<comment type="caution">
    <text evidence="3">The sequence shown here is derived from an EMBL/GenBank/DDBJ whole genome shotgun (WGS) entry which is preliminary data.</text>
</comment>
<keyword evidence="2" id="KW-1133">Transmembrane helix</keyword>
<dbReference type="Proteomes" id="UP000619260">
    <property type="component" value="Unassembled WGS sequence"/>
</dbReference>
<feature type="region of interest" description="Disordered" evidence="1">
    <location>
        <begin position="1"/>
        <end position="35"/>
    </location>
</feature>
<feature type="compositionally biased region" description="Gly residues" evidence="1">
    <location>
        <begin position="1"/>
        <end position="13"/>
    </location>
</feature>
<reference evidence="3" key="1">
    <citation type="submission" date="2021-01" db="EMBL/GenBank/DDBJ databases">
        <title>Whole genome shotgun sequence of Virgisporangium aliadipatigenens NBRC 105644.</title>
        <authorList>
            <person name="Komaki H."/>
            <person name="Tamura T."/>
        </authorList>
    </citation>
    <scope>NUCLEOTIDE SEQUENCE</scope>
    <source>
        <strain evidence="3">NBRC 105644</strain>
    </source>
</reference>
<evidence type="ECO:0000313" key="3">
    <source>
        <dbReference type="EMBL" id="GIJ51812.1"/>
    </source>
</evidence>
<feature type="compositionally biased region" description="Basic and acidic residues" evidence="1">
    <location>
        <begin position="15"/>
        <end position="28"/>
    </location>
</feature>
<evidence type="ECO:0000313" key="4">
    <source>
        <dbReference type="Proteomes" id="UP000619260"/>
    </source>
</evidence>
<proteinExistence type="predicted"/>
<sequence length="184" mass="20447">MGASGAGNGGAGGEAESRLELETSDPRKPTGSSSFRSRRQIPLSAIILILTTVVLLGAAVGYFWYDKATKVHRENPGEVLQQYLNVRFNNPVPGRVELFVCEDPRLTELESVLDELKAREKGSEVEIEVGIEKFTTESGKNVSTANAELYISYSTASNVYRESLNWRFTFIEQNGWRLCEAHKE</sequence>